<evidence type="ECO:0000313" key="8">
    <source>
        <dbReference type="EMBL" id="TXS92898.1"/>
    </source>
</evidence>
<feature type="transmembrane region" description="Helical" evidence="7">
    <location>
        <begin position="321"/>
        <end position="339"/>
    </location>
</feature>
<dbReference type="PANTHER" id="PTHR43549:SF3">
    <property type="entry name" value="MULTIDRUG RESISTANCE PROTEIN YPNP-RELATED"/>
    <property type="match status" value="1"/>
</dbReference>
<reference evidence="8 9" key="1">
    <citation type="submission" date="2019-08" db="EMBL/GenBank/DDBJ databases">
        <title>Parahaliea maris sp. nov., isolated from the surface seawater.</title>
        <authorList>
            <person name="Liu Y."/>
        </authorList>
    </citation>
    <scope>NUCLEOTIDE SEQUENCE [LARGE SCALE GENOMIC DNA]</scope>
    <source>
        <strain evidence="8 9">HSLHS9</strain>
    </source>
</reference>
<feature type="transmembrane region" description="Helical" evidence="7">
    <location>
        <begin position="12"/>
        <end position="33"/>
    </location>
</feature>
<dbReference type="PIRSF" id="PIRSF006603">
    <property type="entry name" value="DinF"/>
    <property type="match status" value="1"/>
</dbReference>
<evidence type="ECO:0000256" key="1">
    <source>
        <dbReference type="ARBA" id="ARBA00004429"/>
    </source>
</evidence>
<dbReference type="Proteomes" id="UP000321039">
    <property type="component" value="Unassembled WGS sequence"/>
</dbReference>
<comment type="caution">
    <text evidence="8">The sequence shown here is derived from an EMBL/GenBank/DDBJ whole genome shotgun (WGS) entry which is preliminary data.</text>
</comment>
<keyword evidence="2" id="KW-0813">Transport</keyword>
<dbReference type="RefSeq" id="WP_148068900.1">
    <property type="nucleotide sequence ID" value="NZ_VRZA01000004.1"/>
</dbReference>
<name>A0A5C8ZWR8_9GAMM</name>
<proteinExistence type="predicted"/>
<evidence type="ECO:0000256" key="5">
    <source>
        <dbReference type="ARBA" id="ARBA00022989"/>
    </source>
</evidence>
<feature type="transmembrane region" description="Helical" evidence="7">
    <location>
        <begin position="283"/>
        <end position="300"/>
    </location>
</feature>
<dbReference type="GO" id="GO:0015297">
    <property type="term" value="F:antiporter activity"/>
    <property type="evidence" value="ECO:0007669"/>
    <property type="project" value="InterPro"/>
</dbReference>
<evidence type="ECO:0000256" key="7">
    <source>
        <dbReference type="SAM" id="Phobius"/>
    </source>
</evidence>
<evidence type="ECO:0000256" key="4">
    <source>
        <dbReference type="ARBA" id="ARBA00022692"/>
    </source>
</evidence>
<evidence type="ECO:0000256" key="3">
    <source>
        <dbReference type="ARBA" id="ARBA00022475"/>
    </source>
</evidence>
<dbReference type="GO" id="GO:0005886">
    <property type="term" value="C:plasma membrane"/>
    <property type="evidence" value="ECO:0007669"/>
    <property type="project" value="UniProtKB-SubCell"/>
</dbReference>
<feature type="transmembrane region" description="Helical" evidence="7">
    <location>
        <begin position="385"/>
        <end position="404"/>
    </location>
</feature>
<dbReference type="Pfam" id="PF01554">
    <property type="entry name" value="MatE"/>
    <property type="match status" value="2"/>
</dbReference>
<dbReference type="GO" id="GO:0042910">
    <property type="term" value="F:xenobiotic transmembrane transporter activity"/>
    <property type="evidence" value="ECO:0007669"/>
    <property type="project" value="InterPro"/>
</dbReference>
<keyword evidence="3" id="KW-1003">Cell membrane</keyword>
<dbReference type="EMBL" id="VRZA01000004">
    <property type="protein sequence ID" value="TXS92898.1"/>
    <property type="molecule type" value="Genomic_DNA"/>
</dbReference>
<dbReference type="AlphaFoldDB" id="A0A5C8ZWR8"/>
<keyword evidence="9" id="KW-1185">Reference proteome</keyword>
<dbReference type="InterPro" id="IPR048279">
    <property type="entry name" value="MdtK-like"/>
</dbReference>
<gene>
    <name evidence="8" type="ORF">FV139_13115</name>
</gene>
<feature type="transmembrane region" description="Helical" evidence="7">
    <location>
        <begin position="131"/>
        <end position="150"/>
    </location>
</feature>
<comment type="subcellular location">
    <subcellularLocation>
        <location evidence="1">Cell inner membrane</location>
        <topology evidence="1">Multi-pass membrane protein</topology>
    </subcellularLocation>
</comment>
<evidence type="ECO:0000256" key="2">
    <source>
        <dbReference type="ARBA" id="ARBA00022448"/>
    </source>
</evidence>
<dbReference type="InterPro" id="IPR052031">
    <property type="entry name" value="Membrane_Transporter-Flippase"/>
</dbReference>
<dbReference type="PANTHER" id="PTHR43549">
    <property type="entry name" value="MULTIDRUG RESISTANCE PROTEIN YPNP-RELATED"/>
    <property type="match status" value="1"/>
</dbReference>
<keyword evidence="5 7" id="KW-1133">Transmembrane helix</keyword>
<protein>
    <submittedName>
        <fullName evidence="8">MATE family efflux transporter</fullName>
    </submittedName>
</protein>
<feature type="transmembrane region" description="Helical" evidence="7">
    <location>
        <begin position="238"/>
        <end position="263"/>
    </location>
</feature>
<accession>A0A5C8ZWR8</accession>
<keyword evidence="4 7" id="KW-0812">Transmembrane</keyword>
<feature type="transmembrane region" description="Helical" evidence="7">
    <location>
        <begin position="53"/>
        <end position="76"/>
    </location>
</feature>
<keyword evidence="6 7" id="KW-0472">Membrane</keyword>
<dbReference type="NCBIfam" id="TIGR00797">
    <property type="entry name" value="matE"/>
    <property type="match status" value="1"/>
</dbReference>
<organism evidence="8 9">
    <name type="scientific">Parahaliea maris</name>
    <dbReference type="NCBI Taxonomy" id="2716870"/>
    <lineage>
        <taxon>Bacteria</taxon>
        <taxon>Pseudomonadati</taxon>
        <taxon>Pseudomonadota</taxon>
        <taxon>Gammaproteobacteria</taxon>
        <taxon>Cellvibrionales</taxon>
        <taxon>Halieaceae</taxon>
        <taxon>Parahaliea</taxon>
    </lineage>
</organism>
<feature type="transmembrane region" description="Helical" evidence="7">
    <location>
        <begin position="88"/>
        <end position="111"/>
    </location>
</feature>
<evidence type="ECO:0000313" key="9">
    <source>
        <dbReference type="Proteomes" id="UP000321039"/>
    </source>
</evidence>
<evidence type="ECO:0000256" key="6">
    <source>
        <dbReference type="ARBA" id="ARBA00023136"/>
    </source>
</evidence>
<dbReference type="InterPro" id="IPR002528">
    <property type="entry name" value="MATE_fam"/>
</dbReference>
<feature type="transmembrane region" description="Helical" evidence="7">
    <location>
        <begin position="188"/>
        <end position="215"/>
    </location>
</feature>
<feature type="transmembrane region" description="Helical" evidence="7">
    <location>
        <begin position="162"/>
        <end position="182"/>
    </location>
</feature>
<sequence>MQDLTRGPVLGHLARLSLPIAVGMLLQNLYHLVDLYFVGRLGDAAIAGVSVAGNLQFMVLAGCQVLGVGAMALIANACGRKDFDDARLLFNQALAMSVLLGFITLGAGYLGTGYFLEVMTDDPATREAGRAFLYAFIPGLAMQFVLMAMGSALRGAGVVKPAMLVQLFTVVLNALLAPMLIAGWGTGIALGTAGAGLASSIAIACGLLMMTYYFLRHAIGLRFDLAAMRPRLSVWRRILTIGLPPGGEFALMFVYLSVVYWVLADFGAAAQAGYGVGQRVMQTLFLPAMAIAFGAVPLAAQSMGAGRPDRVRESFLRALQLTSGMMLLLTVVCLVWPEWLVTPFSDDPEVIAVAATFLSTICWNYVPTGIIFLASGMFQALGNTLPALVSSASRLVLFVLPVLFLAGHEAFGIQELWWLSVASVLLQSLFSLALLRREGARHGIRVWRANNSELAVPQPAKAGQQ</sequence>
<feature type="transmembrane region" description="Helical" evidence="7">
    <location>
        <begin position="351"/>
        <end position="373"/>
    </location>
</feature>
<feature type="transmembrane region" description="Helical" evidence="7">
    <location>
        <begin position="416"/>
        <end position="435"/>
    </location>
</feature>